<gene>
    <name evidence="1" type="ORF">AKK44_05855</name>
</gene>
<dbReference type="NCBIfam" id="TIGR01563">
    <property type="entry name" value="gp16_SPP1"/>
    <property type="match status" value="1"/>
</dbReference>
<comment type="caution">
    <text evidence="1">The sequence shown here is derived from an EMBL/GenBank/DDBJ whole genome shotgun (WGS) entry which is preliminary data.</text>
</comment>
<keyword evidence="2" id="KW-1185">Reference proteome</keyword>
<dbReference type="Pfam" id="PF05521">
    <property type="entry name" value="Phage_HCP"/>
    <property type="match status" value="1"/>
</dbReference>
<protein>
    <recommendedName>
        <fullName evidence="3">Head-tail adaptor protein</fullName>
    </recommendedName>
</protein>
<name>A0A0P6SDL3_9STRE</name>
<dbReference type="InterPro" id="IPR038666">
    <property type="entry name" value="SSP1_head-tail_sf"/>
</dbReference>
<evidence type="ECO:0000313" key="2">
    <source>
        <dbReference type="Proteomes" id="UP000049578"/>
    </source>
</evidence>
<dbReference type="EMBL" id="LHQM01000024">
    <property type="protein sequence ID" value="KPJ22190.1"/>
    <property type="molecule type" value="Genomic_DNA"/>
</dbReference>
<dbReference type="STRING" id="119224.AKK44_05855"/>
<dbReference type="AlphaFoldDB" id="A0A0P6SDL3"/>
<sequence>MITRKMNVRITIFSRSGGQNDDGEVVSAVRKDLYTCWAEVLKTQLRDFNYQSKYQNASNLPTNKDTKVFLIRYNPKLSIDNTMFVEFNNRIYKIDKIESDESGKDMIMISGVSLS</sequence>
<reference evidence="1 2" key="1">
    <citation type="submission" date="2015-08" db="EMBL/GenBank/DDBJ databases">
        <title>Genome sequence of Streptococcus phocae subsp. phocae ATCC 51973T isolated from liver specimen obtained from seal.</title>
        <authorList>
            <person name="Avendano-Herrera R."/>
        </authorList>
    </citation>
    <scope>NUCLEOTIDE SEQUENCE [LARGE SCALE GENOMIC DNA]</scope>
    <source>
        <strain evidence="1 2">ATCC 51973</strain>
    </source>
</reference>
<dbReference type="Proteomes" id="UP000049578">
    <property type="component" value="Unassembled WGS sequence"/>
</dbReference>
<proteinExistence type="predicted"/>
<dbReference type="RefSeq" id="WP_054278909.1">
    <property type="nucleotide sequence ID" value="NZ_LHQM01000024.1"/>
</dbReference>
<dbReference type="PATRIC" id="fig|119224.3.peg.718"/>
<evidence type="ECO:0000313" key="1">
    <source>
        <dbReference type="EMBL" id="KPJ22190.1"/>
    </source>
</evidence>
<accession>A0A0P6SDL3</accession>
<dbReference type="Gene3D" id="2.40.10.270">
    <property type="entry name" value="Bacteriophage SPP1 head-tail adaptor protein"/>
    <property type="match status" value="1"/>
</dbReference>
<dbReference type="InterPro" id="IPR008767">
    <property type="entry name" value="Phage_SPP1_head-tail_adaptor"/>
</dbReference>
<organism evidence="1 2">
    <name type="scientific">Streptococcus phocae</name>
    <dbReference type="NCBI Taxonomy" id="119224"/>
    <lineage>
        <taxon>Bacteria</taxon>
        <taxon>Bacillati</taxon>
        <taxon>Bacillota</taxon>
        <taxon>Bacilli</taxon>
        <taxon>Lactobacillales</taxon>
        <taxon>Streptococcaceae</taxon>
        <taxon>Streptococcus</taxon>
    </lineage>
</organism>
<evidence type="ECO:0008006" key="3">
    <source>
        <dbReference type="Google" id="ProtNLM"/>
    </source>
</evidence>